<protein>
    <submittedName>
        <fullName evidence="2">Uncharacterized protein</fullName>
    </submittedName>
</protein>
<comment type="caution">
    <text evidence="2">The sequence shown here is derived from an EMBL/GenBank/DDBJ whole genome shotgun (WGS) entry which is preliminary data.</text>
</comment>
<gene>
    <name evidence="2" type="ORF">DQ392_23270</name>
</gene>
<dbReference type="Proteomes" id="UP000253507">
    <property type="component" value="Unassembled WGS sequence"/>
</dbReference>
<name>A0A367EFH2_9ACTN</name>
<dbReference type="AlphaFoldDB" id="A0A367EFH2"/>
<proteinExistence type="predicted"/>
<keyword evidence="3" id="KW-1185">Reference proteome</keyword>
<dbReference type="EMBL" id="QOIM01000040">
    <property type="protein sequence ID" value="RCG15970.1"/>
    <property type="molecule type" value="Genomic_DNA"/>
</dbReference>
<dbReference type="OrthoDB" id="4326943at2"/>
<reference evidence="2 3" key="1">
    <citation type="submission" date="2018-06" db="EMBL/GenBank/DDBJ databases">
        <title>Streptomyces reniochalinae sp. nov. and Streptomyces diacarnus sp. nov. from marine sponges.</title>
        <authorList>
            <person name="Li L."/>
        </authorList>
    </citation>
    <scope>NUCLEOTIDE SEQUENCE [LARGE SCALE GENOMIC DNA]</scope>
    <source>
        <strain evidence="2 3">LHW50302</strain>
    </source>
</reference>
<accession>A0A367EFH2</accession>
<evidence type="ECO:0000256" key="1">
    <source>
        <dbReference type="SAM" id="MobiDB-lite"/>
    </source>
</evidence>
<feature type="region of interest" description="Disordered" evidence="1">
    <location>
        <begin position="1"/>
        <end position="23"/>
    </location>
</feature>
<sequence length="103" mass="11294">MARAEERPAPPEPRAYPVRERNGPRRVRLYDARAACPTRLARKAGADHLLARWAGRTSVRTTREAAVKPDVEDLRPAAEAWGGLVEDETPLTGDCARYGSVSG</sequence>
<evidence type="ECO:0000313" key="2">
    <source>
        <dbReference type="EMBL" id="RCG15970.1"/>
    </source>
</evidence>
<evidence type="ECO:0000313" key="3">
    <source>
        <dbReference type="Proteomes" id="UP000253507"/>
    </source>
</evidence>
<organism evidence="2 3">
    <name type="scientific">Streptomyces reniochalinae</name>
    <dbReference type="NCBI Taxonomy" id="2250578"/>
    <lineage>
        <taxon>Bacteria</taxon>
        <taxon>Bacillati</taxon>
        <taxon>Actinomycetota</taxon>
        <taxon>Actinomycetes</taxon>
        <taxon>Kitasatosporales</taxon>
        <taxon>Streptomycetaceae</taxon>
        <taxon>Streptomyces</taxon>
    </lineage>
</organism>